<organism evidence="1 2">
    <name type="scientific">Dorcoceras hygrometricum</name>
    <dbReference type="NCBI Taxonomy" id="472368"/>
    <lineage>
        <taxon>Eukaryota</taxon>
        <taxon>Viridiplantae</taxon>
        <taxon>Streptophyta</taxon>
        <taxon>Embryophyta</taxon>
        <taxon>Tracheophyta</taxon>
        <taxon>Spermatophyta</taxon>
        <taxon>Magnoliopsida</taxon>
        <taxon>eudicotyledons</taxon>
        <taxon>Gunneridae</taxon>
        <taxon>Pentapetalae</taxon>
        <taxon>asterids</taxon>
        <taxon>lamiids</taxon>
        <taxon>Lamiales</taxon>
        <taxon>Gesneriaceae</taxon>
        <taxon>Didymocarpoideae</taxon>
        <taxon>Trichosporeae</taxon>
        <taxon>Loxocarpinae</taxon>
        <taxon>Dorcoceras</taxon>
    </lineage>
</organism>
<dbReference type="Proteomes" id="UP000250235">
    <property type="component" value="Unassembled WGS sequence"/>
</dbReference>
<sequence>MATCARETSRIARNILACWSMLPARCCTRWPDAGRSIAHSSRDGRTGRAWIGDRLGAASRELLRTAVLLRAMDAADLRDRRVLLAGHCALEGTRSPLASPVVAPPIGASRRDCAALVARKIHGGGGRRPAAAPASLRRCRDGWSEFF</sequence>
<proteinExistence type="predicted"/>
<dbReference type="AlphaFoldDB" id="A0A2Z6ZXR3"/>
<reference evidence="1 2" key="1">
    <citation type="journal article" date="2015" name="Proc. Natl. Acad. Sci. U.S.A.">
        <title>The resurrection genome of Boea hygrometrica: A blueprint for survival of dehydration.</title>
        <authorList>
            <person name="Xiao L."/>
            <person name="Yang G."/>
            <person name="Zhang L."/>
            <person name="Yang X."/>
            <person name="Zhao S."/>
            <person name="Ji Z."/>
            <person name="Zhou Q."/>
            <person name="Hu M."/>
            <person name="Wang Y."/>
            <person name="Chen M."/>
            <person name="Xu Y."/>
            <person name="Jin H."/>
            <person name="Xiao X."/>
            <person name="Hu G."/>
            <person name="Bao F."/>
            <person name="Hu Y."/>
            <person name="Wan P."/>
            <person name="Li L."/>
            <person name="Deng X."/>
            <person name="Kuang T."/>
            <person name="Xiang C."/>
            <person name="Zhu J.K."/>
            <person name="Oliver M.J."/>
            <person name="He Y."/>
        </authorList>
    </citation>
    <scope>NUCLEOTIDE SEQUENCE [LARGE SCALE GENOMIC DNA]</scope>
    <source>
        <strain evidence="2">cv. XS01</strain>
    </source>
</reference>
<protein>
    <submittedName>
        <fullName evidence="1">Uncharacterized protein</fullName>
    </submittedName>
</protein>
<accession>A0A2Z6ZXR3</accession>
<evidence type="ECO:0000313" key="1">
    <source>
        <dbReference type="EMBL" id="KZT75688.1"/>
    </source>
</evidence>
<name>A0A2Z6ZXR3_9LAMI</name>
<keyword evidence="2" id="KW-1185">Reference proteome</keyword>
<dbReference type="EMBL" id="KV205446">
    <property type="protein sequence ID" value="KZT75688.1"/>
    <property type="molecule type" value="Genomic_DNA"/>
</dbReference>
<gene>
    <name evidence="1" type="ORF">F511_47287</name>
</gene>
<evidence type="ECO:0000313" key="2">
    <source>
        <dbReference type="Proteomes" id="UP000250235"/>
    </source>
</evidence>